<organism evidence="1">
    <name type="scientific">marine sediment metagenome</name>
    <dbReference type="NCBI Taxonomy" id="412755"/>
    <lineage>
        <taxon>unclassified sequences</taxon>
        <taxon>metagenomes</taxon>
        <taxon>ecological metagenomes</taxon>
    </lineage>
</organism>
<comment type="caution">
    <text evidence="1">The sequence shown here is derived from an EMBL/GenBank/DDBJ whole genome shotgun (WGS) entry which is preliminary data.</text>
</comment>
<dbReference type="AlphaFoldDB" id="X1RAX8"/>
<dbReference type="EMBL" id="BARW01010554">
    <property type="protein sequence ID" value="GAI77708.1"/>
    <property type="molecule type" value="Genomic_DNA"/>
</dbReference>
<sequence length="114" mass="13236">MRLCWTNDIPGILNWVEEIARMGRESQKQFLDYGLRIIRENFFININQGISDEINRMTQYESDFSVNFSKFIDKNNVFGITNEFNQASLHIGANANGKIVFLDMANKLAKLIKK</sequence>
<proteinExistence type="predicted"/>
<name>X1RAX8_9ZZZZ</name>
<accession>X1RAX8</accession>
<reference evidence="1" key="1">
    <citation type="journal article" date="2014" name="Front. Microbiol.">
        <title>High frequency of phylogenetically diverse reductive dehalogenase-homologous genes in deep subseafloor sedimentary metagenomes.</title>
        <authorList>
            <person name="Kawai M."/>
            <person name="Futagami T."/>
            <person name="Toyoda A."/>
            <person name="Takaki Y."/>
            <person name="Nishi S."/>
            <person name="Hori S."/>
            <person name="Arai W."/>
            <person name="Tsubouchi T."/>
            <person name="Morono Y."/>
            <person name="Uchiyama I."/>
            <person name="Ito T."/>
            <person name="Fujiyama A."/>
            <person name="Inagaki F."/>
            <person name="Takami H."/>
        </authorList>
    </citation>
    <scope>NUCLEOTIDE SEQUENCE</scope>
    <source>
        <strain evidence="1">Expedition CK06-06</strain>
    </source>
</reference>
<protein>
    <submittedName>
        <fullName evidence="1">Uncharacterized protein</fullName>
    </submittedName>
</protein>
<gene>
    <name evidence="1" type="ORF">S12H4_20735</name>
</gene>
<evidence type="ECO:0000313" key="1">
    <source>
        <dbReference type="EMBL" id="GAI77708.1"/>
    </source>
</evidence>